<sequence>MLNPDNRTLYLDALKAPAGYELDYAAAASYSLNLTTLIMLPLALSKYRYEFDQKEKIDKIQLLEALENNYDKMDVFCQKGQIAVPKNVNILYSFLEDTVVETQIEAGIKSFHPKIWILRFTDENENYKYRLIVSSRNITFDKSWDTILVLEGEKSGRTDENRKLQNFLNYLADSAAEKIDQNRIDKLKELAAELSEVHFETPAGFDDFIDFRAPGALGADSWPFKMDYNRALIISPFLSSAILNRFQGSSNILISRKTEIDKVYSQIKNKFSQIFLIDDLLEQDLNSNDDSLDLELSLRSGLHAKIYLLEDQENNQLYLYTGSANATKAAFNGNLEFMVGLRKTNPQITLKDLIEAPAESEIKFSSILSPYIPDTNSEDPEENSESELRKFKREFLNLNFYLEVEEKKLKGENLFDLKLKCREREAEILSKDDLEISCWPVTLKKDKNSRSLSELLENQIIFSALTIDSLTSFMAFEIKISSQESISFVLNLEFAAEPQKRKERILTAIISDQNKFIKFLYLLLQDKDQFFLTDQSSLFKSKAGSSSQNNYLGLPLMEDLLQSLTDNVGVIDRIERIVREIEASDQKRIPEEFYDIWEAVVEVRREEIEGY</sequence>
<dbReference type="GO" id="GO:0006793">
    <property type="term" value="P:phosphorus metabolic process"/>
    <property type="evidence" value="ECO:0007669"/>
    <property type="project" value="UniProtKB-ARBA"/>
</dbReference>
<dbReference type="Proteomes" id="UP000295758">
    <property type="component" value="Unassembled WGS sequence"/>
</dbReference>
<feature type="domain" description="PLD phosphodiesterase" evidence="1">
    <location>
        <begin position="298"/>
        <end position="330"/>
    </location>
</feature>
<proteinExistence type="predicted"/>
<name>A0A4R7E050_9FIRM</name>
<gene>
    <name evidence="2" type="ORF">BY453_1543</name>
</gene>
<dbReference type="InterPro" id="IPR059166">
    <property type="entry name" value="PLD-like_cat"/>
</dbReference>
<evidence type="ECO:0000313" key="3">
    <source>
        <dbReference type="Proteomes" id="UP000295758"/>
    </source>
</evidence>
<reference evidence="2 3" key="1">
    <citation type="submission" date="2019-03" db="EMBL/GenBank/DDBJ databases">
        <title>Deep subsurface shale carbon reservoir microbial communities from Ohio and West Virginia, USA.</title>
        <authorList>
            <person name="Wrighton K."/>
        </authorList>
    </citation>
    <scope>NUCLEOTIDE SEQUENCE [LARGE SCALE GENOMIC DNA]</scope>
    <source>
        <strain evidence="2 3">UTICA-S4D12</strain>
    </source>
</reference>
<evidence type="ECO:0000313" key="2">
    <source>
        <dbReference type="EMBL" id="TDS25516.1"/>
    </source>
</evidence>
<accession>A0A4R7E050</accession>
<dbReference type="PROSITE" id="PS50035">
    <property type="entry name" value="PLD"/>
    <property type="match status" value="1"/>
</dbReference>
<dbReference type="AlphaFoldDB" id="A0A4R7E050"/>
<dbReference type="GO" id="GO:0003824">
    <property type="term" value="F:catalytic activity"/>
    <property type="evidence" value="ECO:0007669"/>
    <property type="project" value="InterPro"/>
</dbReference>
<protein>
    <recommendedName>
        <fullName evidence="1">PLD phosphodiesterase domain-containing protein</fullName>
    </recommendedName>
</protein>
<dbReference type="EMBL" id="SOAA01000054">
    <property type="protein sequence ID" value="TDS25516.1"/>
    <property type="molecule type" value="Genomic_DNA"/>
</dbReference>
<dbReference type="InterPro" id="IPR001736">
    <property type="entry name" value="PLipase_D/transphosphatidylase"/>
</dbReference>
<dbReference type="Gene3D" id="3.30.870.10">
    <property type="entry name" value="Endonuclease Chain A"/>
    <property type="match status" value="1"/>
</dbReference>
<evidence type="ECO:0000259" key="1">
    <source>
        <dbReference type="PROSITE" id="PS50035"/>
    </source>
</evidence>
<dbReference type="CDD" id="cd09176">
    <property type="entry name" value="PLDc_unchar6"/>
    <property type="match status" value="1"/>
</dbReference>
<organism evidence="2 3">
    <name type="scientific">Halanaerobium congolense</name>
    <dbReference type="NCBI Taxonomy" id="54121"/>
    <lineage>
        <taxon>Bacteria</taxon>
        <taxon>Bacillati</taxon>
        <taxon>Bacillota</taxon>
        <taxon>Clostridia</taxon>
        <taxon>Halanaerobiales</taxon>
        <taxon>Halanaerobiaceae</taxon>
        <taxon>Halanaerobium</taxon>
    </lineage>
</organism>
<dbReference type="RefSeq" id="WP_089723408.1">
    <property type="nucleotide sequence ID" value="NZ_FNGB01000058.1"/>
</dbReference>
<comment type="caution">
    <text evidence="2">The sequence shown here is derived from an EMBL/GenBank/DDBJ whole genome shotgun (WGS) entry which is preliminary data.</text>
</comment>